<dbReference type="GO" id="GO:0005886">
    <property type="term" value="C:plasma membrane"/>
    <property type="evidence" value="ECO:0007669"/>
    <property type="project" value="TreeGrafter"/>
</dbReference>
<dbReference type="PRINTS" id="PR00702">
    <property type="entry name" value="ACRIFLAVINRP"/>
</dbReference>
<reference evidence="2" key="1">
    <citation type="journal article" date="2015" name="Nature">
        <title>Complex archaea that bridge the gap between prokaryotes and eukaryotes.</title>
        <authorList>
            <person name="Spang A."/>
            <person name="Saw J.H."/>
            <person name="Jorgensen S.L."/>
            <person name="Zaremba-Niedzwiedzka K."/>
            <person name="Martijn J."/>
            <person name="Lind A.E."/>
            <person name="van Eijk R."/>
            <person name="Schleper C."/>
            <person name="Guy L."/>
            <person name="Ettema T.J."/>
        </authorList>
    </citation>
    <scope>NUCLEOTIDE SEQUENCE</scope>
</reference>
<dbReference type="GO" id="GO:0042910">
    <property type="term" value="F:xenobiotic transmembrane transporter activity"/>
    <property type="evidence" value="ECO:0007669"/>
    <property type="project" value="TreeGrafter"/>
</dbReference>
<dbReference type="PANTHER" id="PTHR32063:SF24">
    <property type="entry name" value="CATION EFFLUX SYSTEM (ACRB_ACRD_ACRF FAMILY)"/>
    <property type="match status" value="1"/>
</dbReference>
<feature type="transmembrane region" description="Helical" evidence="1">
    <location>
        <begin position="474"/>
        <end position="498"/>
    </location>
</feature>
<dbReference type="SUPFAM" id="SSF82866">
    <property type="entry name" value="Multidrug efflux transporter AcrB transmembrane domain"/>
    <property type="match status" value="2"/>
</dbReference>
<name>A0A0F9HYT0_9ZZZZ</name>
<dbReference type="InterPro" id="IPR027463">
    <property type="entry name" value="AcrB_DN_DC_subdom"/>
</dbReference>
<dbReference type="Gene3D" id="3.30.70.1430">
    <property type="entry name" value="Multidrug efflux transporter AcrB pore domain"/>
    <property type="match status" value="1"/>
</dbReference>
<dbReference type="InterPro" id="IPR001036">
    <property type="entry name" value="Acrflvin-R"/>
</dbReference>
<keyword evidence="1" id="KW-1133">Transmembrane helix</keyword>
<feature type="transmembrane region" description="Helical" evidence="1">
    <location>
        <begin position="518"/>
        <end position="539"/>
    </location>
</feature>
<feature type="transmembrane region" description="Helical" evidence="1">
    <location>
        <begin position="24"/>
        <end position="46"/>
    </location>
</feature>
<proteinExistence type="predicted"/>
<evidence type="ECO:0008006" key="3">
    <source>
        <dbReference type="Google" id="ProtNLM"/>
    </source>
</evidence>
<gene>
    <name evidence="2" type="ORF">LCGC14_1940890</name>
</gene>
<feature type="transmembrane region" description="Helical" evidence="1">
    <location>
        <begin position="448"/>
        <end position="468"/>
    </location>
</feature>
<dbReference type="PANTHER" id="PTHR32063">
    <property type="match status" value="1"/>
</dbReference>
<dbReference type="Gene3D" id="3.30.2090.10">
    <property type="entry name" value="Multidrug efflux transporter AcrB TolC docking domain, DN and DC subdomains"/>
    <property type="match status" value="1"/>
</dbReference>
<dbReference type="AlphaFoldDB" id="A0A0F9HYT0"/>
<sequence length="586" mass="64004">LIIVVVFVPLFTLESMEGKMFKPLALTICFALIGSLVATLTIVPVLGSIMVKRTTGGDGDDNFLIRSIHRLYMPMLAAAVRGRWITIAVAAAVMVVSFSVLPKIGTEFLPPLNEGAVAINVVRLPTASIKGSVLQTSEIEKRLLAKFPEVETVVSKTGRAEIAEDPMGPEQNDIFVMLKPDYESKFGRSREEMVQAIDRELSVFPGIKPAFSQPIALRVNELISGIKSDVAIKIFGDDIEVLRTTAEKIAPILSGIEGASDVKIEQISGFSQIELHMNRQAMARHMINIEAINLLVKTAIGGSVATTVFEGQKRFDVQVRFPLENRRDIDVIEQMLVPSPAGYNVPLGELVTIEEGEVPAQISREDSTRRLIVECNVRGRDMGSFVAEAQQLLASIENDLPEGYRLVWGGQFENQQRAMKRLKMVVPAAILLIFLMLFCSLNSFKSAILILVNLPFALIGGILAIYFLDINLSVAASVGFIALLGVAVENGLVLVSFFDQLRAGGKKVYEAVIEACRLRVRPLMMTTLTTLAGLLPMLYASGSGSEIQQPLVAVIFGGLISSLCVTLIILPVLYILFNRDKAIVEY</sequence>
<feature type="transmembrane region" description="Helical" evidence="1">
    <location>
        <begin position="82"/>
        <end position="101"/>
    </location>
</feature>
<feature type="transmembrane region" description="Helical" evidence="1">
    <location>
        <begin position="551"/>
        <end position="577"/>
    </location>
</feature>
<dbReference type="SUPFAM" id="SSF82714">
    <property type="entry name" value="Multidrug efflux transporter AcrB TolC docking domain, DN and DC subdomains"/>
    <property type="match status" value="1"/>
</dbReference>
<evidence type="ECO:0000256" key="1">
    <source>
        <dbReference type="SAM" id="Phobius"/>
    </source>
</evidence>
<comment type="caution">
    <text evidence="2">The sequence shown here is derived from an EMBL/GenBank/DDBJ whole genome shotgun (WGS) entry which is preliminary data.</text>
</comment>
<feature type="non-terminal residue" evidence="2">
    <location>
        <position position="1"/>
    </location>
</feature>
<organism evidence="2">
    <name type="scientific">marine sediment metagenome</name>
    <dbReference type="NCBI Taxonomy" id="412755"/>
    <lineage>
        <taxon>unclassified sequences</taxon>
        <taxon>metagenomes</taxon>
        <taxon>ecological metagenomes</taxon>
    </lineage>
</organism>
<feature type="transmembrane region" description="Helical" evidence="1">
    <location>
        <begin position="424"/>
        <end position="441"/>
    </location>
</feature>
<dbReference type="Gene3D" id="1.20.1640.10">
    <property type="entry name" value="Multidrug efflux transporter AcrB transmembrane domain"/>
    <property type="match status" value="2"/>
</dbReference>
<protein>
    <recommendedName>
        <fullName evidence="3">Efflux RND transporter permease subunit</fullName>
    </recommendedName>
</protein>
<dbReference type="Gene3D" id="3.30.70.1440">
    <property type="entry name" value="Multidrug efflux transporter AcrB pore domain"/>
    <property type="match status" value="1"/>
</dbReference>
<accession>A0A0F9HYT0</accession>
<keyword evidence="1" id="KW-0812">Transmembrane</keyword>
<evidence type="ECO:0000313" key="2">
    <source>
        <dbReference type="EMBL" id="KKL86820.1"/>
    </source>
</evidence>
<dbReference type="Pfam" id="PF00873">
    <property type="entry name" value="ACR_tran"/>
    <property type="match status" value="1"/>
</dbReference>
<dbReference type="EMBL" id="LAZR01021005">
    <property type="protein sequence ID" value="KKL86820.1"/>
    <property type="molecule type" value="Genomic_DNA"/>
</dbReference>
<keyword evidence="1" id="KW-0472">Membrane</keyword>